<dbReference type="InterPro" id="IPR004099">
    <property type="entry name" value="Pyr_nucl-diS_OxRdtase_dimer"/>
</dbReference>
<dbReference type="Proteomes" id="UP001597296">
    <property type="component" value="Unassembled WGS sequence"/>
</dbReference>
<accession>A0ABW5C9Z7</accession>
<dbReference type="RefSeq" id="WP_377314967.1">
    <property type="nucleotide sequence ID" value="NZ_JBHUIY010000006.1"/>
</dbReference>
<feature type="domain" description="Rhodanese" evidence="7">
    <location>
        <begin position="463"/>
        <end position="548"/>
    </location>
</feature>
<organism evidence="8 9">
    <name type="scientific">Phaeospirillum tilakii</name>
    <dbReference type="NCBI Taxonomy" id="741673"/>
    <lineage>
        <taxon>Bacteria</taxon>
        <taxon>Pseudomonadati</taxon>
        <taxon>Pseudomonadota</taxon>
        <taxon>Alphaproteobacteria</taxon>
        <taxon>Rhodospirillales</taxon>
        <taxon>Rhodospirillaceae</taxon>
        <taxon>Phaeospirillum</taxon>
    </lineage>
</organism>
<keyword evidence="4" id="KW-0274">FAD</keyword>
<dbReference type="Pfam" id="PF00581">
    <property type="entry name" value="Rhodanese"/>
    <property type="match status" value="1"/>
</dbReference>
<dbReference type="EMBL" id="JBHUIY010000006">
    <property type="protein sequence ID" value="MFD2233187.1"/>
    <property type="molecule type" value="Genomic_DNA"/>
</dbReference>
<evidence type="ECO:0000256" key="2">
    <source>
        <dbReference type="ARBA" id="ARBA00009130"/>
    </source>
</evidence>
<gene>
    <name evidence="8" type="ORF">ACFSNB_05160</name>
</gene>
<dbReference type="InterPro" id="IPR023753">
    <property type="entry name" value="FAD/NAD-binding_dom"/>
</dbReference>
<dbReference type="InterPro" id="IPR001763">
    <property type="entry name" value="Rhodanese-like_dom"/>
</dbReference>
<evidence type="ECO:0000256" key="4">
    <source>
        <dbReference type="ARBA" id="ARBA00022827"/>
    </source>
</evidence>
<dbReference type="PRINTS" id="PR00411">
    <property type="entry name" value="PNDRDTASEI"/>
</dbReference>
<dbReference type="Gene3D" id="3.40.250.10">
    <property type="entry name" value="Rhodanese-like domain"/>
    <property type="match status" value="1"/>
</dbReference>
<comment type="cofactor">
    <cofactor evidence="1">
        <name>FAD</name>
        <dbReference type="ChEBI" id="CHEBI:57692"/>
    </cofactor>
</comment>
<dbReference type="SUPFAM" id="SSF52821">
    <property type="entry name" value="Rhodanese/Cell cycle control phosphatase"/>
    <property type="match status" value="1"/>
</dbReference>
<dbReference type="PANTHER" id="PTHR43429:SF1">
    <property type="entry name" value="NAD(P)H SULFUR OXIDOREDUCTASE (COA-DEPENDENT)"/>
    <property type="match status" value="1"/>
</dbReference>
<dbReference type="SUPFAM" id="SSF55424">
    <property type="entry name" value="FAD/NAD-linked reductases, dimerisation (C-terminal) domain"/>
    <property type="match status" value="1"/>
</dbReference>
<dbReference type="PRINTS" id="PR00368">
    <property type="entry name" value="FADPNR"/>
</dbReference>
<dbReference type="SUPFAM" id="SSF51905">
    <property type="entry name" value="FAD/NAD(P)-binding domain"/>
    <property type="match status" value="2"/>
</dbReference>
<reference evidence="9" key="1">
    <citation type="journal article" date="2019" name="Int. J. Syst. Evol. Microbiol.">
        <title>The Global Catalogue of Microorganisms (GCM) 10K type strain sequencing project: providing services to taxonomists for standard genome sequencing and annotation.</title>
        <authorList>
            <consortium name="The Broad Institute Genomics Platform"/>
            <consortium name="The Broad Institute Genome Sequencing Center for Infectious Disease"/>
            <person name="Wu L."/>
            <person name="Ma J."/>
        </authorList>
    </citation>
    <scope>NUCLEOTIDE SEQUENCE [LARGE SCALE GENOMIC DNA]</scope>
    <source>
        <strain evidence="9">KCTC 15012</strain>
    </source>
</reference>
<dbReference type="Gene3D" id="3.50.50.60">
    <property type="entry name" value="FAD/NAD(P)-binding domain"/>
    <property type="match status" value="2"/>
</dbReference>
<evidence type="ECO:0000256" key="1">
    <source>
        <dbReference type="ARBA" id="ARBA00001974"/>
    </source>
</evidence>
<dbReference type="Pfam" id="PF07992">
    <property type="entry name" value="Pyr_redox_2"/>
    <property type="match status" value="1"/>
</dbReference>
<dbReference type="InterPro" id="IPR036873">
    <property type="entry name" value="Rhodanese-like_dom_sf"/>
</dbReference>
<dbReference type="Pfam" id="PF02852">
    <property type="entry name" value="Pyr_redox_dim"/>
    <property type="match status" value="1"/>
</dbReference>
<dbReference type="InterPro" id="IPR050260">
    <property type="entry name" value="FAD-bd_OxRdtase"/>
</dbReference>
<sequence>MEQLNIVVIGGVAAGASFAARARRLNEAARITVIERGPDVSFANCGLPYHIGGEIADRGALAVQSAASLKALLNLEVRVGTEAVAIDRAGKRVELRDLASGRHEWLPYDKLMLAPGASPLRPPLPGIDDPRIFTLRNLQDMDRIVAATSAGKRAVVIGAGFIGLEMAEQLRHKGLAVELVELQPQVLPPLDAPMAALIDSELRRHGIGLHLGEGIARFEPAAGSLRCHLASGRALDADIVILAIGVRPDSELARAAGLDLGPRGHIVVDGFQRSSDPDIYAAGDAVETADRVGGGRTAVPMGGPANRQGRVAADHIFLADKARPYPGSLGTGILRVFETVAGLTGWSEKRLVAAGRPYQTVTVNDSHHAGYYPGARPMTLKILWEPDSGRLLGAQVSGFEGIDKRLDVLATAITAGMTVEDLCHLELAYAPPFGAAKDIVNLAGFAACNRRDGLVSHTTDLPDDPRVQVVDVRGAALAEAYPVPVPSVNIPFPTLRANLDRLDRDRPVVTVCAFGKMSYFAARVLAQHGFAVQSFSGGLKANVDPRTPGKLPSP</sequence>
<evidence type="ECO:0000256" key="3">
    <source>
        <dbReference type="ARBA" id="ARBA00022630"/>
    </source>
</evidence>
<keyword evidence="9" id="KW-1185">Reference proteome</keyword>
<proteinExistence type="inferred from homology"/>
<keyword evidence="3" id="KW-0285">Flavoprotein</keyword>
<evidence type="ECO:0000313" key="8">
    <source>
        <dbReference type="EMBL" id="MFD2233187.1"/>
    </source>
</evidence>
<keyword evidence="6" id="KW-0676">Redox-active center</keyword>
<comment type="caution">
    <text evidence="8">The sequence shown here is derived from an EMBL/GenBank/DDBJ whole genome shotgun (WGS) entry which is preliminary data.</text>
</comment>
<evidence type="ECO:0000256" key="6">
    <source>
        <dbReference type="ARBA" id="ARBA00023284"/>
    </source>
</evidence>
<evidence type="ECO:0000256" key="5">
    <source>
        <dbReference type="ARBA" id="ARBA00023002"/>
    </source>
</evidence>
<protein>
    <submittedName>
        <fullName evidence="8">FAD-dependent oxidoreductase</fullName>
    </submittedName>
</protein>
<evidence type="ECO:0000313" key="9">
    <source>
        <dbReference type="Proteomes" id="UP001597296"/>
    </source>
</evidence>
<dbReference type="PROSITE" id="PS50206">
    <property type="entry name" value="RHODANESE_3"/>
    <property type="match status" value="1"/>
</dbReference>
<dbReference type="InterPro" id="IPR016156">
    <property type="entry name" value="FAD/NAD-linked_Rdtase_dimer_sf"/>
</dbReference>
<dbReference type="PANTHER" id="PTHR43429">
    <property type="entry name" value="PYRIDINE NUCLEOTIDE-DISULFIDE OXIDOREDUCTASE DOMAIN-CONTAINING"/>
    <property type="match status" value="1"/>
</dbReference>
<comment type="similarity">
    <text evidence="2">Belongs to the class-III pyridine nucleotide-disulfide oxidoreductase family.</text>
</comment>
<keyword evidence="5" id="KW-0560">Oxidoreductase</keyword>
<evidence type="ECO:0000259" key="7">
    <source>
        <dbReference type="PROSITE" id="PS50206"/>
    </source>
</evidence>
<dbReference type="InterPro" id="IPR036188">
    <property type="entry name" value="FAD/NAD-bd_sf"/>
</dbReference>
<name>A0ABW5C9Z7_9PROT</name>